<name>A0AAV1VNI5_9STRA</name>
<sequence length="65" mass="7546">MQAELDSREVVFKAVNELWSFLASIALHDIWIQRLRPVDDPTVPELIHLASSRVGFRRSVIRFRG</sequence>
<evidence type="ECO:0000313" key="1">
    <source>
        <dbReference type="EMBL" id="CAK7947813.1"/>
    </source>
</evidence>
<evidence type="ECO:0000313" key="2">
    <source>
        <dbReference type="Proteomes" id="UP001162060"/>
    </source>
</evidence>
<protein>
    <recommendedName>
        <fullName evidence="3">Polyketide synthase</fullName>
    </recommendedName>
</protein>
<dbReference type="AlphaFoldDB" id="A0AAV1VNI5"/>
<gene>
    <name evidence="1" type="ORF">PM001_LOCUS32963</name>
</gene>
<evidence type="ECO:0008006" key="3">
    <source>
        <dbReference type="Google" id="ProtNLM"/>
    </source>
</evidence>
<dbReference type="EMBL" id="CAKLBY020000387">
    <property type="protein sequence ID" value="CAK7947813.1"/>
    <property type="molecule type" value="Genomic_DNA"/>
</dbReference>
<comment type="caution">
    <text evidence="1">The sequence shown here is derived from an EMBL/GenBank/DDBJ whole genome shotgun (WGS) entry which is preliminary data.</text>
</comment>
<reference evidence="1" key="1">
    <citation type="submission" date="2024-01" db="EMBL/GenBank/DDBJ databases">
        <authorList>
            <person name="Webb A."/>
        </authorList>
    </citation>
    <scope>NUCLEOTIDE SEQUENCE</scope>
    <source>
        <strain evidence="1">Pm1</strain>
    </source>
</reference>
<organism evidence="1 2">
    <name type="scientific">Peronospora matthiolae</name>
    <dbReference type="NCBI Taxonomy" id="2874970"/>
    <lineage>
        <taxon>Eukaryota</taxon>
        <taxon>Sar</taxon>
        <taxon>Stramenopiles</taxon>
        <taxon>Oomycota</taxon>
        <taxon>Peronosporomycetes</taxon>
        <taxon>Peronosporales</taxon>
        <taxon>Peronosporaceae</taxon>
        <taxon>Peronospora</taxon>
    </lineage>
</organism>
<accession>A0AAV1VNI5</accession>
<proteinExistence type="predicted"/>
<dbReference type="Proteomes" id="UP001162060">
    <property type="component" value="Unassembled WGS sequence"/>
</dbReference>